<protein>
    <submittedName>
        <fullName evidence="2">VWA3A protein</fullName>
    </submittedName>
</protein>
<keyword evidence="1" id="KW-0472">Membrane</keyword>
<dbReference type="AlphaFoldDB" id="A0A812MLI8"/>
<gene>
    <name evidence="2" type="primary">VWA3A</name>
    <name evidence="2" type="ORF">SPIL2461_LOCUS5329</name>
</gene>
<sequence length="111" mass="12498">MEFVLPVSLLYLANSNSDLAKLTRTCWIALAIFFHIATYLVVGPNFVRQVPLLLMLLHGVWHPTIGAAKEVIEPEQRIAWRWRVGYATALLLLFLCAQVWSDISHIVGATP</sequence>
<feature type="non-terminal residue" evidence="2">
    <location>
        <position position="1"/>
    </location>
</feature>
<evidence type="ECO:0000313" key="3">
    <source>
        <dbReference type="Proteomes" id="UP000649617"/>
    </source>
</evidence>
<keyword evidence="3" id="KW-1185">Reference proteome</keyword>
<accession>A0A812MLI8</accession>
<organism evidence="2 3">
    <name type="scientific">Symbiodinium pilosum</name>
    <name type="common">Dinoflagellate</name>
    <dbReference type="NCBI Taxonomy" id="2952"/>
    <lineage>
        <taxon>Eukaryota</taxon>
        <taxon>Sar</taxon>
        <taxon>Alveolata</taxon>
        <taxon>Dinophyceae</taxon>
        <taxon>Suessiales</taxon>
        <taxon>Symbiodiniaceae</taxon>
        <taxon>Symbiodinium</taxon>
    </lineage>
</organism>
<evidence type="ECO:0000256" key="1">
    <source>
        <dbReference type="SAM" id="Phobius"/>
    </source>
</evidence>
<keyword evidence="1" id="KW-1133">Transmembrane helix</keyword>
<dbReference type="EMBL" id="CAJNIZ010007466">
    <property type="protein sequence ID" value="CAE7258265.1"/>
    <property type="molecule type" value="Genomic_DNA"/>
</dbReference>
<comment type="caution">
    <text evidence="2">The sequence shown here is derived from an EMBL/GenBank/DDBJ whole genome shotgun (WGS) entry which is preliminary data.</text>
</comment>
<name>A0A812MLI8_SYMPI</name>
<keyword evidence="1" id="KW-0812">Transmembrane</keyword>
<proteinExistence type="predicted"/>
<dbReference type="OrthoDB" id="420739at2759"/>
<feature type="transmembrane region" description="Helical" evidence="1">
    <location>
        <begin position="27"/>
        <end position="47"/>
    </location>
</feature>
<evidence type="ECO:0000313" key="2">
    <source>
        <dbReference type="EMBL" id="CAE7258265.1"/>
    </source>
</evidence>
<reference evidence="2" key="1">
    <citation type="submission" date="2021-02" db="EMBL/GenBank/DDBJ databases">
        <authorList>
            <person name="Dougan E. K."/>
            <person name="Rhodes N."/>
            <person name="Thang M."/>
            <person name="Chan C."/>
        </authorList>
    </citation>
    <scope>NUCLEOTIDE SEQUENCE</scope>
</reference>
<feature type="transmembrane region" description="Helical" evidence="1">
    <location>
        <begin position="84"/>
        <end position="101"/>
    </location>
</feature>
<dbReference type="Proteomes" id="UP000649617">
    <property type="component" value="Unassembled WGS sequence"/>
</dbReference>